<dbReference type="Proteomes" id="UP000623301">
    <property type="component" value="Unassembled WGS sequence"/>
</dbReference>
<proteinExistence type="inferred from homology"/>
<keyword evidence="3" id="KW-0203">Cytokinin biosynthesis</keyword>
<dbReference type="RefSeq" id="WP_198841712.1">
    <property type="nucleotide sequence ID" value="NZ_JAEHFJ010000005.1"/>
</dbReference>
<name>A0ABS0WSP4_9FLAO</name>
<evidence type="ECO:0000256" key="3">
    <source>
        <dbReference type="RuleBase" id="RU363015"/>
    </source>
</evidence>
<dbReference type="PANTHER" id="PTHR31223">
    <property type="entry name" value="LOG FAMILY PROTEIN YJL055W"/>
    <property type="match status" value="1"/>
</dbReference>
<evidence type="ECO:0000256" key="1">
    <source>
        <dbReference type="ARBA" id="ARBA00000274"/>
    </source>
</evidence>
<dbReference type="SUPFAM" id="SSF102405">
    <property type="entry name" value="MCP/YpsA-like"/>
    <property type="match status" value="1"/>
</dbReference>
<dbReference type="EC" id="3.2.2.n1" evidence="3"/>
<organism evidence="4 5">
    <name type="scientific">Aureibaculum flavum</name>
    <dbReference type="NCBI Taxonomy" id="2795986"/>
    <lineage>
        <taxon>Bacteria</taxon>
        <taxon>Pseudomonadati</taxon>
        <taxon>Bacteroidota</taxon>
        <taxon>Flavobacteriia</taxon>
        <taxon>Flavobacteriales</taxon>
        <taxon>Flavobacteriaceae</taxon>
        <taxon>Aureibaculum</taxon>
    </lineage>
</organism>
<dbReference type="PANTHER" id="PTHR31223:SF70">
    <property type="entry name" value="LOG FAMILY PROTEIN YJL055W"/>
    <property type="match status" value="1"/>
</dbReference>
<dbReference type="Pfam" id="PF03641">
    <property type="entry name" value="Lysine_decarbox"/>
    <property type="match status" value="1"/>
</dbReference>
<accession>A0ABS0WSP4</accession>
<reference evidence="4 5" key="1">
    <citation type="submission" date="2020-12" db="EMBL/GenBank/DDBJ databases">
        <title>Aureibaculum luteum sp. nov. and Aureibaculum flavum sp. nov., novel members of the family Flavobacteriaceae isolated from Antarctic intertidal sediments.</title>
        <authorList>
            <person name="He X."/>
            <person name="Zhang X."/>
        </authorList>
    </citation>
    <scope>NUCLEOTIDE SEQUENCE [LARGE SCALE GENOMIC DNA]</scope>
    <source>
        <strain evidence="4 5">A20</strain>
    </source>
</reference>
<evidence type="ECO:0000313" key="5">
    <source>
        <dbReference type="Proteomes" id="UP000623301"/>
    </source>
</evidence>
<comment type="catalytic activity">
    <reaction evidence="1">
        <text>AMP + H2O = D-ribose 5-phosphate + adenine</text>
        <dbReference type="Rhea" id="RHEA:20129"/>
        <dbReference type="ChEBI" id="CHEBI:15377"/>
        <dbReference type="ChEBI" id="CHEBI:16708"/>
        <dbReference type="ChEBI" id="CHEBI:78346"/>
        <dbReference type="ChEBI" id="CHEBI:456215"/>
        <dbReference type="EC" id="3.2.2.4"/>
    </reaction>
</comment>
<dbReference type="InterPro" id="IPR005269">
    <property type="entry name" value="LOG"/>
</dbReference>
<dbReference type="InterPro" id="IPR031100">
    <property type="entry name" value="LOG_fam"/>
</dbReference>
<keyword evidence="5" id="KW-1185">Reference proteome</keyword>
<evidence type="ECO:0000256" key="2">
    <source>
        <dbReference type="ARBA" id="ARBA00006763"/>
    </source>
</evidence>
<dbReference type="Gene3D" id="3.40.50.450">
    <property type="match status" value="1"/>
</dbReference>
<keyword evidence="3" id="KW-0378">Hydrolase</keyword>
<dbReference type="EMBL" id="JAEHFJ010000005">
    <property type="protein sequence ID" value="MBJ2175006.1"/>
    <property type="molecule type" value="Genomic_DNA"/>
</dbReference>
<sequence>MKRIAVFCGSSIGHNTIYANEAKKLGFHMSKNNIGLVYGGGKIGMMGVIADTIMENKGEVIGVIPHLLRHEEVAHASITKMIFTKKMSKRKVKISQLVDGYIALAGGFGTLDEIFEVLTLGQLGIENKPIGILNTNGYFDHTLQQLDVMVKEGFLKQANKNMLLVSDHVEELIQLMDNYTAPKMTKVINKVVKAKNSSK</sequence>
<protein>
    <recommendedName>
        <fullName evidence="3">Cytokinin riboside 5'-monophosphate phosphoribohydrolase</fullName>
        <ecNumber evidence="3">3.2.2.n1</ecNumber>
    </recommendedName>
</protein>
<comment type="caution">
    <text evidence="4">The sequence shown here is derived from an EMBL/GenBank/DDBJ whole genome shotgun (WGS) entry which is preliminary data.</text>
</comment>
<gene>
    <name evidence="4" type="ORF">JBL43_12210</name>
</gene>
<comment type="similarity">
    <text evidence="2 3">Belongs to the LOG family.</text>
</comment>
<dbReference type="NCBIfam" id="TIGR00730">
    <property type="entry name" value="Rossman fold protein, TIGR00730 family"/>
    <property type="match status" value="1"/>
</dbReference>
<evidence type="ECO:0000313" key="4">
    <source>
        <dbReference type="EMBL" id="MBJ2175006.1"/>
    </source>
</evidence>